<evidence type="ECO:0000256" key="1">
    <source>
        <dbReference type="ARBA" id="ARBA00023015"/>
    </source>
</evidence>
<dbReference type="Gene3D" id="3.30.450.40">
    <property type="match status" value="1"/>
</dbReference>
<sequence>MSTYEKTRAWCRPADLPEERLALFRQRLSGGLTRKGSDRKPEEQIYHEAMIASIRSEMNRIGSFISIPYAVFLTDRAGVILELVCSSPELREELIRTEFGTGVSLCRQHSGLNAVSLAMEMDCIGVVRGDEHSDPAFAEWNCICAPLQADGRTYGYVDISFHKKEQIEFAIPFVQQIAENITGKWMERNPAIREYRLESRLQHYKLSAREQDVARQWLLERSALHISNELGISEGTVRNVLKNIYSKMRVSDRLQFIKKLTGDID</sequence>
<feature type="domain" description="HTH luxR-type" evidence="4">
    <location>
        <begin position="198"/>
        <end position="264"/>
    </location>
</feature>
<evidence type="ECO:0000313" key="6">
    <source>
        <dbReference type="Proteomes" id="UP000199050"/>
    </source>
</evidence>
<dbReference type="Pfam" id="PF00196">
    <property type="entry name" value="GerE"/>
    <property type="match status" value="1"/>
</dbReference>
<dbReference type="GO" id="GO:0045892">
    <property type="term" value="P:negative regulation of DNA-templated transcription"/>
    <property type="evidence" value="ECO:0007669"/>
    <property type="project" value="UniProtKB-ARBA"/>
</dbReference>
<dbReference type="PANTHER" id="PTHR44688">
    <property type="entry name" value="DNA-BINDING TRANSCRIPTIONAL ACTIVATOR DEVR_DOSR"/>
    <property type="match status" value="1"/>
</dbReference>
<dbReference type="SMART" id="SM00421">
    <property type="entry name" value="HTH_LUXR"/>
    <property type="match status" value="1"/>
</dbReference>
<name>A0A1G8NHU0_9BACL</name>
<dbReference type="OrthoDB" id="2646391at2"/>
<dbReference type="CDD" id="cd06170">
    <property type="entry name" value="LuxR_C_like"/>
    <property type="match status" value="1"/>
</dbReference>
<dbReference type="PROSITE" id="PS50043">
    <property type="entry name" value="HTH_LUXR_2"/>
    <property type="match status" value="1"/>
</dbReference>
<dbReference type="PANTHER" id="PTHR44688:SF16">
    <property type="entry name" value="DNA-BINDING TRANSCRIPTIONAL ACTIVATOR DEVR_DOSR"/>
    <property type="match status" value="1"/>
</dbReference>
<dbReference type="RefSeq" id="WP_090713957.1">
    <property type="nucleotide sequence ID" value="NZ_CBCSKY010000006.1"/>
</dbReference>
<dbReference type="SUPFAM" id="SSF46894">
    <property type="entry name" value="C-terminal effector domain of the bipartite response regulators"/>
    <property type="match status" value="1"/>
</dbReference>
<gene>
    <name evidence="5" type="ORF">SAMN05216192_108146</name>
</gene>
<keyword evidence="6" id="KW-1185">Reference proteome</keyword>
<evidence type="ECO:0000256" key="2">
    <source>
        <dbReference type="ARBA" id="ARBA00023125"/>
    </source>
</evidence>
<keyword evidence="1" id="KW-0805">Transcription regulation</keyword>
<dbReference type="GO" id="GO:0003677">
    <property type="term" value="F:DNA binding"/>
    <property type="evidence" value="ECO:0007669"/>
    <property type="project" value="UniProtKB-KW"/>
</dbReference>
<proteinExistence type="predicted"/>
<evidence type="ECO:0000256" key="3">
    <source>
        <dbReference type="ARBA" id="ARBA00023163"/>
    </source>
</evidence>
<evidence type="ECO:0000313" key="5">
    <source>
        <dbReference type="EMBL" id="SDI79809.1"/>
    </source>
</evidence>
<reference evidence="6" key="1">
    <citation type="submission" date="2016-10" db="EMBL/GenBank/DDBJ databases">
        <authorList>
            <person name="Varghese N."/>
            <person name="Submissions S."/>
        </authorList>
    </citation>
    <scope>NUCLEOTIDE SEQUENCE [LARGE SCALE GENOMIC DNA]</scope>
    <source>
        <strain evidence="6">CGMCC 1.11012</strain>
    </source>
</reference>
<dbReference type="Proteomes" id="UP000199050">
    <property type="component" value="Unassembled WGS sequence"/>
</dbReference>
<dbReference type="AlphaFoldDB" id="A0A1G8NHU0"/>
<dbReference type="InterPro" id="IPR000792">
    <property type="entry name" value="Tscrpt_reg_LuxR_C"/>
</dbReference>
<dbReference type="EMBL" id="FNDX01000008">
    <property type="protein sequence ID" value="SDI79809.1"/>
    <property type="molecule type" value="Genomic_DNA"/>
</dbReference>
<dbReference type="STRING" id="1174501.SAMN05216192_108146"/>
<dbReference type="InterPro" id="IPR016032">
    <property type="entry name" value="Sig_transdc_resp-reg_C-effctor"/>
</dbReference>
<protein>
    <submittedName>
        <fullName evidence="5">Regulatory protein, luxR family</fullName>
    </submittedName>
</protein>
<keyword evidence="2" id="KW-0238">DNA-binding</keyword>
<accession>A0A1G8NHU0</accession>
<dbReference type="InterPro" id="IPR029016">
    <property type="entry name" value="GAF-like_dom_sf"/>
</dbReference>
<evidence type="ECO:0000259" key="4">
    <source>
        <dbReference type="PROSITE" id="PS50043"/>
    </source>
</evidence>
<keyword evidence="3" id="KW-0804">Transcription</keyword>
<organism evidence="5 6">
    <name type="scientific">Paenibacillus typhae</name>
    <dbReference type="NCBI Taxonomy" id="1174501"/>
    <lineage>
        <taxon>Bacteria</taxon>
        <taxon>Bacillati</taxon>
        <taxon>Bacillota</taxon>
        <taxon>Bacilli</taxon>
        <taxon>Bacillales</taxon>
        <taxon>Paenibacillaceae</taxon>
        <taxon>Paenibacillus</taxon>
    </lineage>
</organism>
<dbReference type="Gene3D" id="1.10.10.10">
    <property type="entry name" value="Winged helix-like DNA-binding domain superfamily/Winged helix DNA-binding domain"/>
    <property type="match status" value="1"/>
</dbReference>
<dbReference type="InterPro" id="IPR036388">
    <property type="entry name" value="WH-like_DNA-bd_sf"/>
</dbReference>